<protein>
    <submittedName>
        <fullName evidence="2">Uncharacterized protein</fullName>
    </submittedName>
</protein>
<evidence type="ECO:0000313" key="3">
    <source>
        <dbReference type="Proteomes" id="UP000198211"/>
    </source>
</evidence>
<dbReference type="EMBL" id="NBNE01001195">
    <property type="protein sequence ID" value="OWZ15083.1"/>
    <property type="molecule type" value="Genomic_DNA"/>
</dbReference>
<evidence type="ECO:0000256" key="1">
    <source>
        <dbReference type="SAM" id="MobiDB-lite"/>
    </source>
</evidence>
<comment type="caution">
    <text evidence="2">The sequence shown here is derived from an EMBL/GenBank/DDBJ whole genome shotgun (WGS) entry which is preliminary data.</text>
</comment>
<name>A0A225WBI4_9STRA</name>
<accession>A0A225WBI4</accession>
<sequence length="206" mass="23122">MINYYTPERKQVIVVQVRAGASVVAVAMESDILERTVRKRLTACTKGKKLGAARPRPKSSFSLESEQHIYEWIVGCQLVVPPVGRSAKSRGERHSALMGRSAQSLSLKRHCVVPADLTRVFNVAAGTTTLLGFMNEELFKVWLECLAVQPLDVAVFPTLKNKIHNVIGELVEEDDDRYTTMSKEHHQRTPQCARREKHTSKAVSLR</sequence>
<dbReference type="AlphaFoldDB" id="A0A225WBI4"/>
<dbReference type="OrthoDB" id="122108at2759"/>
<organism evidence="2 3">
    <name type="scientific">Phytophthora megakarya</name>
    <dbReference type="NCBI Taxonomy" id="4795"/>
    <lineage>
        <taxon>Eukaryota</taxon>
        <taxon>Sar</taxon>
        <taxon>Stramenopiles</taxon>
        <taxon>Oomycota</taxon>
        <taxon>Peronosporomycetes</taxon>
        <taxon>Peronosporales</taxon>
        <taxon>Peronosporaceae</taxon>
        <taxon>Phytophthora</taxon>
    </lineage>
</organism>
<keyword evidence="3" id="KW-1185">Reference proteome</keyword>
<gene>
    <name evidence="2" type="ORF">PHMEG_00011342</name>
</gene>
<dbReference type="Proteomes" id="UP000198211">
    <property type="component" value="Unassembled WGS sequence"/>
</dbReference>
<reference evidence="3" key="1">
    <citation type="submission" date="2017-03" db="EMBL/GenBank/DDBJ databases">
        <title>Phytopthora megakarya and P. palmivora, two closely related causual agents of cacao black pod achieved similar genome size and gene model numbers by different mechanisms.</title>
        <authorList>
            <person name="Ali S."/>
            <person name="Shao J."/>
            <person name="Larry D.J."/>
            <person name="Kronmiller B."/>
            <person name="Shen D."/>
            <person name="Strem M.D."/>
            <person name="Melnick R.L."/>
            <person name="Guiltinan M.J."/>
            <person name="Tyler B.M."/>
            <person name="Meinhardt L.W."/>
            <person name="Bailey B.A."/>
        </authorList>
    </citation>
    <scope>NUCLEOTIDE SEQUENCE [LARGE SCALE GENOMIC DNA]</scope>
    <source>
        <strain evidence="3">zdho120</strain>
    </source>
</reference>
<proteinExistence type="predicted"/>
<evidence type="ECO:0000313" key="2">
    <source>
        <dbReference type="EMBL" id="OWZ15083.1"/>
    </source>
</evidence>
<feature type="region of interest" description="Disordered" evidence="1">
    <location>
        <begin position="179"/>
        <end position="206"/>
    </location>
</feature>